<gene>
    <name evidence="5" type="ORF">ACHHYP_20604</name>
</gene>
<proteinExistence type="predicted"/>
<dbReference type="SUPFAM" id="SSF90123">
    <property type="entry name" value="ABC transporter transmembrane region"/>
    <property type="match status" value="1"/>
</dbReference>
<protein>
    <recommendedName>
        <fullName evidence="7">ATP-binding Cassette (ABC) Superfamily</fullName>
    </recommendedName>
</protein>
<sequence length="164" mass="17858">MDIRNLHGSTVAHDHKDLASLVLTFVIAFTRSWQIPLVLCMILPPLGTASYMEMQTACNTGSDVNDGDVRGGARIAEAISAIRNASQASDIRAGLKCSIAYGISQGVSLLDQGFVFWCGGWLIAGDEMTLMFAILFATNSMDWHARPRRDWKGQHRCPPCLCAA</sequence>
<dbReference type="Proteomes" id="UP000243579">
    <property type="component" value="Unassembled WGS sequence"/>
</dbReference>
<dbReference type="InterPro" id="IPR036640">
    <property type="entry name" value="ABC1_TM_sf"/>
</dbReference>
<evidence type="ECO:0000313" key="5">
    <source>
        <dbReference type="EMBL" id="OQR85148.1"/>
    </source>
</evidence>
<dbReference type="Gene3D" id="1.20.1560.10">
    <property type="entry name" value="ABC transporter type 1, transmembrane domain"/>
    <property type="match status" value="1"/>
</dbReference>
<name>A0A1V9YHG3_ACHHY</name>
<feature type="transmembrane region" description="Helical" evidence="4">
    <location>
        <begin position="21"/>
        <end position="44"/>
    </location>
</feature>
<keyword evidence="6" id="KW-1185">Reference proteome</keyword>
<evidence type="ECO:0008006" key="7">
    <source>
        <dbReference type="Google" id="ProtNLM"/>
    </source>
</evidence>
<dbReference type="GO" id="GO:0005524">
    <property type="term" value="F:ATP binding"/>
    <property type="evidence" value="ECO:0007669"/>
    <property type="project" value="InterPro"/>
</dbReference>
<comment type="caution">
    <text evidence="5">The sequence shown here is derived from an EMBL/GenBank/DDBJ whole genome shotgun (WGS) entry which is preliminary data.</text>
</comment>
<keyword evidence="2 4" id="KW-1133">Transmembrane helix</keyword>
<keyword evidence="1 4" id="KW-0812">Transmembrane</keyword>
<dbReference type="AlphaFoldDB" id="A0A1V9YHG3"/>
<dbReference type="GO" id="GO:0016020">
    <property type="term" value="C:membrane"/>
    <property type="evidence" value="ECO:0007669"/>
    <property type="project" value="InterPro"/>
</dbReference>
<evidence type="ECO:0000256" key="4">
    <source>
        <dbReference type="SAM" id="Phobius"/>
    </source>
</evidence>
<accession>A0A1V9YHG3</accession>
<dbReference type="STRING" id="1202772.A0A1V9YHG3"/>
<evidence type="ECO:0000256" key="2">
    <source>
        <dbReference type="ARBA" id="ARBA00022989"/>
    </source>
</evidence>
<dbReference type="EMBL" id="JNBR01001800">
    <property type="protein sequence ID" value="OQR85148.1"/>
    <property type="molecule type" value="Genomic_DNA"/>
</dbReference>
<evidence type="ECO:0000256" key="3">
    <source>
        <dbReference type="ARBA" id="ARBA00023136"/>
    </source>
</evidence>
<evidence type="ECO:0000313" key="6">
    <source>
        <dbReference type="Proteomes" id="UP000243579"/>
    </source>
</evidence>
<keyword evidence="3 4" id="KW-0472">Membrane</keyword>
<feature type="transmembrane region" description="Helical" evidence="4">
    <location>
        <begin position="114"/>
        <end position="138"/>
    </location>
</feature>
<reference evidence="5 6" key="1">
    <citation type="journal article" date="2014" name="Genome Biol. Evol.">
        <title>The secreted proteins of Achlya hypogyna and Thraustotheca clavata identify the ancestral oomycete secretome and reveal gene acquisitions by horizontal gene transfer.</title>
        <authorList>
            <person name="Misner I."/>
            <person name="Blouin N."/>
            <person name="Leonard G."/>
            <person name="Richards T.A."/>
            <person name="Lane C.E."/>
        </authorList>
    </citation>
    <scope>NUCLEOTIDE SEQUENCE [LARGE SCALE GENOMIC DNA]</scope>
    <source>
        <strain evidence="5 6">ATCC 48635</strain>
    </source>
</reference>
<organism evidence="5 6">
    <name type="scientific">Achlya hypogyna</name>
    <name type="common">Oomycete</name>
    <name type="synonym">Protoachlya hypogyna</name>
    <dbReference type="NCBI Taxonomy" id="1202772"/>
    <lineage>
        <taxon>Eukaryota</taxon>
        <taxon>Sar</taxon>
        <taxon>Stramenopiles</taxon>
        <taxon>Oomycota</taxon>
        <taxon>Saprolegniomycetes</taxon>
        <taxon>Saprolegniales</taxon>
        <taxon>Achlyaceae</taxon>
        <taxon>Achlya</taxon>
    </lineage>
</organism>
<evidence type="ECO:0000256" key="1">
    <source>
        <dbReference type="ARBA" id="ARBA00022692"/>
    </source>
</evidence>